<dbReference type="Gene3D" id="3.10.450.50">
    <property type="match status" value="1"/>
</dbReference>
<dbReference type="AlphaFoldDB" id="A0A7D5LCZ0"/>
<keyword evidence="2" id="KW-1185">Reference proteome</keyword>
<name>A0A7D5LCZ0_9EURY</name>
<evidence type="ECO:0000313" key="1">
    <source>
        <dbReference type="EMBL" id="QLG63427.1"/>
    </source>
</evidence>
<dbReference type="PANTHER" id="PTHR38436:SF1">
    <property type="entry name" value="ESTER CYCLASE"/>
    <property type="match status" value="1"/>
</dbReference>
<protein>
    <submittedName>
        <fullName evidence="1">Ester cyclase</fullName>
    </submittedName>
</protein>
<dbReference type="InterPro" id="IPR032710">
    <property type="entry name" value="NTF2-like_dom_sf"/>
</dbReference>
<dbReference type="GeneID" id="56039292"/>
<dbReference type="SUPFAM" id="SSF54427">
    <property type="entry name" value="NTF2-like"/>
    <property type="match status" value="1"/>
</dbReference>
<dbReference type="GO" id="GO:0030638">
    <property type="term" value="P:polyketide metabolic process"/>
    <property type="evidence" value="ECO:0007669"/>
    <property type="project" value="InterPro"/>
</dbReference>
<dbReference type="RefSeq" id="WP_179270011.1">
    <property type="nucleotide sequence ID" value="NZ_CP058579.1"/>
</dbReference>
<dbReference type="OrthoDB" id="199763at2157"/>
<reference evidence="1 2" key="1">
    <citation type="submission" date="2020-06" db="EMBL/GenBank/DDBJ databases">
        <title>NJ-3-1, isolated from saline soil.</title>
        <authorList>
            <person name="Cui H.L."/>
            <person name="Shi X."/>
        </authorList>
    </citation>
    <scope>NUCLEOTIDE SEQUENCE [LARGE SCALE GENOMIC DNA]</scope>
    <source>
        <strain evidence="1 2">NJ-3-1</strain>
    </source>
</reference>
<dbReference type="PANTHER" id="PTHR38436">
    <property type="entry name" value="POLYKETIDE CYCLASE SNOAL-LIKE DOMAIN"/>
    <property type="match status" value="1"/>
</dbReference>
<dbReference type="InterPro" id="IPR009959">
    <property type="entry name" value="Cyclase_SnoaL-like"/>
</dbReference>
<sequence length="144" mass="15850">MVVTTTREENARLARRFPEDVATEGRIDVIDEICAEDVVDHSPFGEARGREALTERIESLRTAFGGFSATVEDVVSEGDTVAMRVTLRGIHEGEFMGVEPTGREFEVGNMVFTRIDGGKIVERWVQPDTLGLLQQLGAVDRPGT</sequence>
<dbReference type="KEGG" id="halu:HUG12_17495"/>
<dbReference type="Pfam" id="PF07366">
    <property type="entry name" value="SnoaL"/>
    <property type="match status" value="1"/>
</dbReference>
<evidence type="ECO:0000313" key="2">
    <source>
        <dbReference type="Proteomes" id="UP000509626"/>
    </source>
</evidence>
<organism evidence="1 2">
    <name type="scientific">Halorarum salinum</name>
    <dbReference type="NCBI Taxonomy" id="2743089"/>
    <lineage>
        <taxon>Archaea</taxon>
        <taxon>Methanobacteriati</taxon>
        <taxon>Methanobacteriota</taxon>
        <taxon>Stenosarchaea group</taxon>
        <taxon>Halobacteria</taxon>
        <taxon>Halobacteriales</taxon>
        <taxon>Haloferacaceae</taxon>
        <taxon>Halorarum</taxon>
    </lineage>
</organism>
<dbReference type="Proteomes" id="UP000509626">
    <property type="component" value="Chromosome"/>
</dbReference>
<accession>A0A7D5LCZ0</accession>
<gene>
    <name evidence="1" type="ORF">HUG12_17495</name>
</gene>
<dbReference type="EMBL" id="CP058579">
    <property type="protein sequence ID" value="QLG63427.1"/>
    <property type="molecule type" value="Genomic_DNA"/>
</dbReference>
<proteinExistence type="predicted"/>